<evidence type="ECO:0000313" key="2">
    <source>
        <dbReference type="Proteomes" id="UP001497444"/>
    </source>
</evidence>
<evidence type="ECO:0000313" key="1">
    <source>
        <dbReference type="EMBL" id="CAK9266600.1"/>
    </source>
</evidence>
<name>A0ABP0WIA2_9BRYO</name>
<protein>
    <submittedName>
        <fullName evidence="1">Uncharacterized protein</fullName>
    </submittedName>
</protein>
<accession>A0ABP0WIA2</accession>
<organism evidence="1 2">
    <name type="scientific">Sphagnum jensenii</name>
    <dbReference type="NCBI Taxonomy" id="128206"/>
    <lineage>
        <taxon>Eukaryota</taxon>
        <taxon>Viridiplantae</taxon>
        <taxon>Streptophyta</taxon>
        <taxon>Embryophyta</taxon>
        <taxon>Bryophyta</taxon>
        <taxon>Sphagnophytina</taxon>
        <taxon>Sphagnopsida</taxon>
        <taxon>Sphagnales</taxon>
        <taxon>Sphagnaceae</taxon>
        <taxon>Sphagnum</taxon>
    </lineage>
</organism>
<proteinExistence type="predicted"/>
<keyword evidence="2" id="KW-1185">Reference proteome</keyword>
<reference evidence="1" key="1">
    <citation type="submission" date="2024-02" db="EMBL/GenBank/DDBJ databases">
        <authorList>
            <consortium name="ELIXIR-Norway"/>
            <consortium name="Elixir Norway"/>
        </authorList>
    </citation>
    <scope>NUCLEOTIDE SEQUENCE</scope>
</reference>
<dbReference type="Proteomes" id="UP001497444">
    <property type="component" value="Chromosome 18"/>
</dbReference>
<dbReference type="EMBL" id="OZ020113">
    <property type="protein sequence ID" value="CAK9266600.1"/>
    <property type="molecule type" value="Genomic_DNA"/>
</dbReference>
<sequence>MLRGTDVQVGPTQRPPSRAGLGCRIAFSWLSGRFPVDVHRPCANVAEECQTDNGARKVEAQENDSGWRR</sequence>
<gene>
    <name evidence="1" type="ORF">CSSPJE1EN1_LOCUS12078</name>
</gene>